<dbReference type="SMART" id="SM00460">
    <property type="entry name" value="TGc"/>
    <property type="match status" value="1"/>
</dbReference>
<dbReference type="FunFam" id="3.90.260.10:FF:000002">
    <property type="entry name" value="Erythrocyte membrane protein band 4.2"/>
    <property type="match status" value="1"/>
</dbReference>
<dbReference type="GO" id="GO:0007399">
    <property type="term" value="P:nervous system development"/>
    <property type="evidence" value="ECO:0007669"/>
    <property type="project" value="UniProtKB-ARBA"/>
</dbReference>
<dbReference type="Pfam" id="PF00868">
    <property type="entry name" value="Transglut_N"/>
    <property type="match status" value="1"/>
</dbReference>
<gene>
    <name evidence="4" type="ORF">PFLUV_G00276190</name>
</gene>
<name>A0A6A5E7T5_PERFL</name>
<evidence type="ECO:0000256" key="2">
    <source>
        <dbReference type="PIRSR" id="PIRSR000459-1"/>
    </source>
</evidence>
<dbReference type="PANTHER" id="PTHR11590">
    <property type="entry name" value="PROTEIN-GLUTAMINE GAMMA-GLUTAMYLTRANSFERASE"/>
    <property type="match status" value="1"/>
</dbReference>
<feature type="active site" evidence="2">
    <location>
        <position position="276"/>
    </location>
</feature>
<dbReference type="Proteomes" id="UP000465112">
    <property type="component" value="Chromosome 24"/>
</dbReference>
<dbReference type="Gene3D" id="3.90.260.10">
    <property type="entry name" value="Transglutaminase-like"/>
    <property type="match status" value="1"/>
</dbReference>
<feature type="active site" evidence="2">
    <location>
        <position position="299"/>
    </location>
</feature>
<dbReference type="InterPro" id="IPR036238">
    <property type="entry name" value="Transglutaminase_C_sf"/>
</dbReference>
<dbReference type="InterPro" id="IPR023608">
    <property type="entry name" value="Transglutaminase_animal"/>
</dbReference>
<dbReference type="PIRSF" id="PIRSF000459">
    <property type="entry name" value="TGM_EBP42"/>
    <property type="match status" value="1"/>
</dbReference>
<evidence type="ECO:0000313" key="5">
    <source>
        <dbReference type="Proteomes" id="UP000465112"/>
    </source>
</evidence>
<dbReference type="InterPro" id="IPR014756">
    <property type="entry name" value="Ig_E-set"/>
</dbReference>
<dbReference type="Pfam" id="PF01841">
    <property type="entry name" value="Transglut_core"/>
    <property type="match status" value="1"/>
</dbReference>
<dbReference type="InterPro" id="IPR001102">
    <property type="entry name" value="Transglutaminase_N"/>
</dbReference>
<dbReference type="SUPFAM" id="SSF49309">
    <property type="entry name" value="Transglutaminase, two C-terminal domains"/>
    <property type="match status" value="2"/>
</dbReference>
<keyword evidence="5" id="KW-1185">Reference proteome</keyword>
<dbReference type="GO" id="GO:0072378">
    <property type="term" value="P:blood coagulation, fibrin clot formation"/>
    <property type="evidence" value="ECO:0007669"/>
    <property type="project" value="TreeGrafter"/>
</dbReference>
<sequence length="624" mass="68998">DDFQLEFLIGENPSASRSSLVVVTFNSRLGGPWSGRLVQSQGVTVTLGITPTPNAIVGKFRTYVAIVAGTGMQRTGRDAATDLYVLFNAWCKDDAVFLPNEAERNEYVLNDHGVMYQGAIEDLATCDWVYGQFERGILDACIYILDASQMPISDRGKIMKMLRMGSAMINSKDDNGVCVGNWSDDYSMGRSPMSWTGSVQILLQYAETGVPISYAQCWVFAGVFNTFLRAFGIPARPVTNFASGHDSNGNLKIEFIRPPDGSPDDSNTTDSIWNYHCWNEVFIRRADLPPGLGGWQAVDATPQETSDGYYRCGPASISAVKQGLLCHPFDSGFVFAEVNSEVVFYKLDRYGTLTPYWVLTDYIGKDVYTKSLGSNSPNIITQNYKYPQGSEEDNRTMARADNYSMEMDQPELPETTLSISINARQVKLGHNVNLQVDFHNPSDVPKTIRANLAGSVIFYTGVKASHLINHNFTITVPANQIKSEMVKITADEYMPYLGTQRCMQFVVTGQTEDESVTTIKVLHLQIPTLTVTLSGSPRVQHQMFANVTFTNPFNFALKACRLVMEGAGLMSEKTRLYGVIEPQASISCTESFSPRLEGKRCIVAVMDCSNLCEMRGVACVDITP</sequence>
<evidence type="ECO:0000256" key="1">
    <source>
        <dbReference type="ARBA" id="ARBA00005968"/>
    </source>
</evidence>
<protein>
    <recommendedName>
        <fullName evidence="3">Transglutaminase-like domain-containing protein</fullName>
    </recommendedName>
</protein>
<dbReference type="Pfam" id="PF00927">
    <property type="entry name" value="Transglut_C"/>
    <property type="match status" value="2"/>
</dbReference>
<feature type="non-terminal residue" evidence="4">
    <location>
        <position position="1"/>
    </location>
</feature>
<evidence type="ECO:0000259" key="3">
    <source>
        <dbReference type="SMART" id="SM00460"/>
    </source>
</evidence>
<dbReference type="EMBL" id="VHII01000024">
    <property type="protein sequence ID" value="KAF1371943.1"/>
    <property type="molecule type" value="Genomic_DNA"/>
</dbReference>
<dbReference type="InterPro" id="IPR002931">
    <property type="entry name" value="Transglutaminase-like"/>
</dbReference>
<dbReference type="InterPro" id="IPR008958">
    <property type="entry name" value="Transglutaminase_C"/>
</dbReference>
<feature type="active site" evidence="2">
    <location>
        <position position="217"/>
    </location>
</feature>
<dbReference type="SUPFAM" id="SSF54001">
    <property type="entry name" value="Cysteine proteinases"/>
    <property type="match status" value="1"/>
</dbReference>
<dbReference type="Gene3D" id="2.60.40.10">
    <property type="entry name" value="Immunoglobulins"/>
    <property type="match status" value="3"/>
</dbReference>
<dbReference type="FunFam" id="2.60.40.10:FF:000090">
    <property type="entry name" value="Protein-glutamine gamma-glutamyltransferase 2"/>
    <property type="match status" value="1"/>
</dbReference>
<evidence type="ECO:0000313" key="4">
    <source>
        <dbReference type="EMBL" id="KAF1371943.1"/>
    </source>
</evidence>
<dbReference type="InterPro" id="IPR036985">
    <property type="entry name" value="Transglutaminase-like_sf"/>
</dbReference>
<accession>A0A6A5E7T5</accession>
<organism evidence="4 5">
    <name type="scientific">Perca fluviatilis</name>
    <name type="common">European perch</name>
    <dbReference type="NCBI Taxonomy" id="8168"/>
    <lineage>
        <taxon>Eukaryota</taxon>
        <taxon>Metazoa</taxon>
        <taxon>Chordata</taxon>
        <taxon>Craniata</taxon>
        <taxon>Vertebrata</taxon>
        <taxon>Euteleostomi</taxon>
        <taxon>Actinopterygii</taxon>
        <taxon>Neopterygii</taxon>
        <taxon>Teleostei</taxon>
        <taxon>Neoteleostei</taxon>
        <taxon>Acanthomorphata</taxon>
        <taxon>Eupercaria</taxon>
        <taxon>Perciformes</taxon>
        <taxon>Percoidei</taxon>
        <taxon>Percidae</taxon>
        <taxon>Percinae</taxon>
        <taxon>Perca</taxon>
    </lineage>
</organism>
<dbReference type="InterPro" id="IPR050779">
    <property type="entry name" value="Transglutaminase"/>
</dbReference>
<reference evidence="4 5" key="1">
    <citation type="submission" date="2019-06" db="EMBL/GenBank/DDBJ databases">
        <title>A chromosome-scale genome assembly of the European perch, Perca fluviatilis.</title>
        <authorList>
            <person name="Roques C."/>
            <person name="Zahm M."/>
            <person name="Cabau C."/>
            <person name="Klopp C."/>
            <person name="Bouchez O."/>
            <person name="Donnadieu C."/>
            <person name="Kuhl H."/>
            <person name="Gislard M."/>
            <person name="Guendouz S."/>
            <person name="Journot L."/>
            <person name="Haffray P."/>
            <person name="Bestin A."/>
            <person name="Morvezen R."/>
            <person name="Feron R."/>
            <person name="Wen M."/>
            <person name="Jouanno E."/>
            <person name="Herpin A."/>
            <person name="Schartl M."/>
            <person name="Postlethwait J."/>
            <person name="Schaerlinger B."/>
            <person name="Chardard D."/>
            <person name="Lecocq T."/>
            <person name="Poncet C."/>
            <person name="Jaffrelo L."/>
            <person name="Lampietro C."/>
            <person name="Guiguen Y."/>
        </authorList>
    </citation>
    <scope>NUCLEOTIDE SEQUENCE [LARGE SCALE GENOMIC DNA]</scope>
    <source>
        <tissue evidence="4">Blood</tissue>
    </source>
</reference>
<comment type="similarity">
    <text evidence="1">Belongs to the transglutaminase superfamily. Transglutaminase family.</text>
</comment>
<dbReference type="InterPro" id="IPR038765">
    <property type="entry name" value="Papain-like_cys_pep_sf"/>
</dbReference>
<dbReference type="InterPro" id="IPR013783">
    <property type="entry name" value="Ig-like_fold"/>
</dbReference>
<comment type="caution">
    <text evidence="4">The sequence shown here is derived from an EMBL/GenBank/DDBJ whole genome shotgun (WGS) entry which is preliminary data.</text>
</comment>
<feature type="domain" description="Transglutaminase-like" evidence="3">
    <location>
        <begin position="209"/>
        <end position="302"/>
    </location>
</feature>
<dbReference type="AlphaFoldDB" id="A0A6A5E7T5"/>
<dbReference type="GO" id="GO:0003810">
    <property type="term" value="F:protein-glutamine gamma-glutamyltransferase activity"/>
    <property type="evidence" value="ECO:0007669"/>
    <property type="project" value="InterPro"/>
</dbReference>
<dbReference type="SUPFAM" id="SSF81296">
    <property type="entry name" value="E set domains"/>
    <property type="match status" value="1"/>
</dbReference>
<dbReference type="PANTHER" id="PTHR11590:SF42">
    <property type="entry name" value="COAGULATION FACTOR XIII A CHAIN"/>
    <property type="match status" value="1"/>
</dbReference>
<proteinExistence type="inferred from homology"/>